<dbReference type="GO" id="GO:0000076">
    <property type="term" value="P:DNA replication checkpoint signaling"/>
    <property type="evidence" value="ECO:0007669"/>
    <property type="project" value="TreeGrafter"/>
</dbReference>
<feature type="region of interest" description="Disordered" evidence="3">
    <location>
        <begin position="581"/>
        <end position="601"/>
    </location>
</feature>
<reference evidence="5" key="1">
    <citation type="submission" date="2018-07" db="EMBL/GenBank/DDBJ databases">
        <authorList>
            <person name="Quirk P.G."/>
            <person name="Krulwich T.A."/>
        </authorList>
    </citation>
    <scope>NUCLEOTIDE SEQUENCE</scope>
</reference>
<dbReference type="PANTHER" id="PTHR28637">
    <property type="entry name" value="DNA REPLICATION FACTOR CDT1"/>
    <property type="match status" value="1"/>
</dbReference>
<dbReference type="GO" id="GO:0005634">
    <property type="term" value="C:nucleus"/>
    <property type="evidence" value="ECO:0007669"/>
    <property type="project" value="TreeGrafter"/>
</dbReference>
<protein>
    <submittedName>
        <fullName evidence="5">CSON006561 protein</fullName>
    </submittedName>
</protein>
<dbReference type="Pfam" id="PF08839">
    <property type="entry name" value="CDT1"/>
    <property type="match status" value="1"/>
</dbReference>
<keyword evidence="2" id="KW-0131">Cell cycle</keyword>
<name>A0A336MXV3_CULSO</name>
<evidence type="ECO:0000259" key="4">
    <source>
        <dbReference type="SMART" id="SM01075"/>
    </source>
</evidence>
<dbReference type="InterPro" id="IPR036390">
    <property type="entry name" value="WH_DNA-bd_sf"/>
</dbReference>
<dbReference type="InterPro" id="IPR032054">
    <property type="entry name" value="Cdt1_C"/>
</dbReference>
<evidence type="ECO:0000256" key="3">
    <source>
        <dbReference type="SAM" id="MobiDB-lite"/>
    </source>
</evidence>
<dbReference type="AlphaFoldDB" id="A0A336MXV3"/>
<dbReference type="EMBL" id="UFQT01002460">
    <property type="protein sequence ID" value="SSX33513.1"/>
    <property type="molecule type" value="Genomic_DNA"/>
</dbReference>
<sequence length="697" mass="80076">MSQPAISSYFANRKRGAGSDFITNKAKVMILERNEDVESILQSPTVRRSTRATQKLTFDTKFEENVHQATTPKNRKRTASEKTPVNKTPRTRGKKNVAEAGQQKLVDFVIKGLLSPKKMQSPVKTPIESPKLQEKSAFGSKDSNLNAERGMQTPVKQKIPSEPRPSASKKDTIQALPLDKIKEKLGKSDRLTELKTKLNKIQQGLDRLDRMETERKALSTPKKTVEITNEIANKPKSLKKFDQLEVEVLSPRKEFTSPIKIQHTTPQKNPLMTPTKEYKTPTRRLFSPGKDPLMSPPRMPAHHRFQHLIETGRPTLQLPYKYRYILEVFKAVDTVCAMLHNRNEKITFKKLKPAVQRMMRKNFHESHLAQILHLFPEAFNFHIEKTRNFGSETKQETYQLVIVPNGVKVPSKKDIKEENLVKNADQSAMNPQILIERQEKLRNVLIEMVKDEHEKFLKTLDPPMNIDRKKLTRWHPDFDLEGVPEVKRGDLPQPPQEDRMTSAKDILSTARNLFNCGTDMEKALERLQEKKKKDAEEILATPLTDVPNANKNEPEPPAPSKNTQNLLKGVPASLLEKIRQKQAAKALDQMTRRPSQDKEATNYSRLPELARHIRNVFVTERKGVLPFDVVLLKIQNSYRATLNNKEMEEHLRLIGKEIPNFLTFPVIRKQLYVKFAKDSNFQDVLTKLEQLAATKRV</sequence>
<dbReference type="SMART" id="SM01075">
    <property type="entry name" value="CDT1"/>
    <property type="match status" value="1"/>
</dbReference>
<proteinExistence type="inferred from homology"/>
<dbReference type="GO" id="GO:0003677">
    <property type="term" value="F:DNA binding"/>
    <property type="evidence" value="ECO:0007669"/>
    <property type="project" value="InterPro"/>
</dbReference>
<evidence type="ECO:0000313" key="5">
    <source>
        <dbReference type="EMBL" id="SSX33513.1"/>
    </source>
</evidence>
<dbReference type="OMA" id="GMRTPTK"/>
<dbReference type="GO" id="GO:0030174">
    <property type="term" value="P:regulation of DNA-templated DNA replication initiation"/>
    <property type="evidence" value="ECO:0007669"/>
    <property type="project" value="InterPro"/>
</dbReference>
<dbReference type="GO" id="GO:0070182">
    <property type="term" value="F:DNA polymerase binding"/>
    <property type="evidence" value="ECO:0007669"/>
    <property type="project" value="TreeGrafter"/>
</dbReference>
<dbReference type="Pfam" id="PF16679">
    <property type="entry name" value="CDT1_C"/>
    <property type="match status" value="1"/>
</dbReference>
<dbReference type="CDD" id="cd08674">
    <property type="entry name" value="Cdt1_m"/>
    <property type="match status" value="1"/>
</dbReference>
<comment type="similarity">
    <text evidence="1">Belongs to the Cdt1 family.</text>
</comment>
<gene>
    <name evidence="5" type="primary">CSON006561</name>
</gene>
<feature type="domain" description="CDT1 Geminin-binding" evidence="4">
    <location>
        <begin position="318"/>
        <end position="493"/>
    </location>
</feature>
<dbReference type="GO" id="GO:0000278">
    <property type="term" value="P:mitotic cell cycle"/>
    <property type="evidence" value="ECO:0007669"/>
    <property type="project" value="TreeGrafter"/>
</dbReference>
<accession>A0A336MXV3</accession>
<dbReference type="CDD" id="cd08767">
    <property type="entry name" value="Cdt1_c"/>
    <property type="match status" value="1"/>
</dbReference>
<organism evidence="5">
    <name type="scientific">Culicoides sonorensis</name>
    <name type="common">Biting midge</name>
    <dbReference type="NCBI Taxonomy" id="179676"/>
    <lineage>
        <taxon>Eukaryota</taxon>
        <taxon>Metazoa</taxon>
        <taxon>Ecdysozoa</taxon>
        <taxon>Arthropoda</taxon>
        <taxon>Hexapoda</taxon>
        <taxon>Insecta</taxon>
        <taxon>Pterygota</taxon>
        <taxon>Neoptera</taxon>
        <taxon>Endopterygota</taxon>
        <taxon>Diptera</taxon>
        <taxon>Nematocera</taxon>
        <taxon>Chironomoidea</taxon>
        <taxon>Ceratopogonidae</taxon>
        <taxon>Ceratopogoninae</taxon>
        <taxon>Culicoides</taxon>
        <taxon>Monoculicoides</taxon>
    </lineage>
</organism>
<dbReference type="SUPFAM" id="SSF46785">
    <property type="entry name" value="Winged helix' DNA-binding domain"/>
    <property type="match status" value="1"/>
</dbReference>
<dbReference type="VEuPathDB" id="VectorBase:CSON006561"/>
<feature type="region of interest" description="Disordered" evidence="3">
    <location>
        <begin position="59"/>
        <end position="99"/>
    </location>
</feature>
<feature type="compositionally biased region" description="Basic and acidic residues" evidence="3">
    <location>
        <begin position="590"/>
        <end position="600"/>
    </location>
</feature>
<dbReference type="Gene3D" id="1.10.10.1420">
    <property type="entry name" value="DNA replication factor Cdt1, C-terminal WH domain"/>
    <property type="match status" value="1"/>
</dbReference>
<evidence type="ECO:0000256" key="2">
    <source>
        <dbReference type="ARBA" id="ARBA00023306"/>
    </source>
</evidence>
<feature type="region of interest" description="Disordered" evidence="3">
    <location>
        <begin position="118"/>
        <end position="171"/>
    </location>
</feature>
<dbReference type="InterPro" id="IPR014939">
    <property type="entry name" value="CDT1_Gemini-bd-like"/>
</dbReference>
<evidence type="ECO:0000256" key="1">
    <source>
        <dbReference type="ARBA" id="ARBA00008356"/>
    </source>
</evidence>
<dbReference type="InterPro" id="IPR045173">
    <property type="entry name" value="Cdt1"/>
</dbReference>
<dbReference type="GO" id="GO:0071163">
    <property type="term" value="P:DNA replication preinitiation complex assembly"/>
    <property type="evidence" value="ECO:0007669"/>
    <property type="project" value="InterPro"/>
</dbReference>
<feature type="region of interest" description="Disordered" evidence="3">
    <location>
        <begin position="540"/>
        <end position="565"/>
    </location>
</feature>
<dbReference type="PANTHER" id="PTHR28637:SF1">
    <property type="entry name" value="DNA REPLICATION FACTOR CDT1"/>
    <property type="match status" value="1"/>
</dbReference>
<dbReference type="InterPro" id="IPR038090">
    <property type="entry name" value="Cdt1_C_WH_dom_sf"/>
</dbReference>